<keyword evidence="2" id="KW-1185">Reference proteome</keyword>
<dbReference type="EMBL" id="AQGV01000012">
    <property type="protein sequence ID" value="MBE0368527.1"/>
    <property type="molecule type" value="Genomic_DNA"/>
</dbReference>
<sequence length="39" mass="4360">MVTTGKNIKNQGQKFLYHGVGFITTQRLKKCAGILSHLQ</sequence>
<organism evidence="1 2">
    <name type="scientific">Pseudoalteromonas aurantia 208</name>
    <dbReference type="NCBI Taxonomy" id="1314867"/>
    <lineage>
        <taxon>Bacteria</taxon>
        <taxon>Pseudomonadati</taxon>
        <taxon>Pseudomonadota</taxon>
        <taxon>Gammaproteobacteria</taxon>
        <taxon>Alteromonadales</taxon>
        <taxon>Pseudoalteromonadaceae</taxon>
        <taxon>Pseudoalteromonas</taxon>
    </lineage>
</organism>
<protein>
    <submittedName>
        <fullName evidence="1">Uncharacterized protein</fullName>
    </submittedName>
</protein>
<evidence type="ECO:0000313" key="2">
    <source>
        <dbReference type="Proteomes" id="UP000615755"/>
    </source>
</evidence>
<dbReference type="Proteomes" id="UP000615755">
    <property type="component" value="Unassembled WGS sequence"/>
</dbReference>
<reference evidence="1 2" key="1">
    <citation type="submission" date="2015-03" db="EMBL/GenBank/DDBJ databases">
        <title>Genome sequence of Pseudoalteromonas aurantia.</title>
        <authorList>
            <person name="Xie B.-B."/>
            <person name="Rong J.-C."/>
            <person name="Qin Q.-L."/>
            <person name="Zhang Y.-Z."/>
        </authorList>
    </citation>
    <scope>NUCLEOTIDE SEQUENCE [LARGE SCALE GENOMIC DNA]</scope>
    <source>
        <strain evidence="1 2">208</strain>
    </source>
</reference>
<proteinExistence type="predicted"/>
<name>A0ABR9ECH3_9GAMM</name>
<gene>
    <name evidence="1" type="ORF">PAUR_a2149</name>
</gene>
<evidence type="ECO:0000313" key="1">
    <source>
        <dbReference type="EMBL" id="MBE0368527.1"/>
    </source>
</evidence>
<accession>A0ABR9ECH3</accession>
<comment type="caution">
    <text evidence="1">The sequence shown here is derived from an EMBL/GenBank/DDBJ whole genome shotgun (WGS) entry which is preliminary data.</text>
</comment>